<feature type="domain" description="Putative DNA-binding" evidence="1">
    <location>
        <begin position="10"/>
        <end position="94"/>
    </location>
</feature>
<accession>A0A3B0WN01</accession>
<gene>
    <name evidence="3" type="ORF">MNBD_GAMMA05-2657</name>
</gene>
<sequence length="252" mass="29027">MTLPAFKKNQYEFTAHIRDPEKNKIPNGIEGRRMGIYRELLYNNIEGFISSGFPVIRKIFTDENWHKMVRDFFANHESRSPYFLEISQEFLAYLENERQPHDEDPAGLLELAHYEWVEMALHISDDEISMDGVNANGDLLTRHPVFSSLAWPLVYQFPVHTMGPDNLPKAPEHATYLVVYRDRNDKVRFLEINPVTARLISLLQDNENFTGADAINQIVDEINHPNPEIVNQGGKAALEELQQHGIILGTQM</sequence>
<reference evidence="3" key="1">
    <citation type="submission" date="2018-06" db="EMBL/GenBank/DDBJ databases">
        <authorList>
            <person name="Zhirakovskaya E."/>
        </authorList>
    </citation>
    <scope>NUCLEOTIDE SEQUENCE</scope>
</reference>
<name>A0A3B0WN01_9ZZZZ</name>
<feature type="domain" description="NGO1945-like C-terminal" evidence="2">
    <location>
        <begin position="147"/>
        <end position="241"/>
    </location>
</feature>
<evidence type="ECO:0000313" key="3">
    <source>
        <dbReference type="EMBL" id="VAW50729.1"/>
    </source>
</evidence>
<dbReference type="InterPro" id="IPR044922">
    <property type="entry name" value="DUF2063_N_sf"/>
</dbReference>
<dbReference type="Gene3D" id="1.10.150.690">
    <property type="entry name" value="DUF2063"/>
    <property type="match status" value="1"/>
</dbReference>
<evidence type="ECO:0000259" key="2">
    <source>
        <dbReference type="Pfam" id="PF22106"/>
    </source>
</evidence>
<dbReference type="AlphaFoldDB" id="A0A3B0WN01"/>
<organism evidence="3">
    <name type="scientific">hydrothermal vent metagenome</name>
    <dbReference type="NCBI Taxonomy" id="652676"/>
    <lineage>
        <taxon>unclassified sequences</taxon>
        <taxon>metagenomes</taxon>
        <taxon>ecological metagenomes</taxon>
    </lineage>
</organism>
<proteinExistence type="predicted"/>
<dbReference type="Gene3D" id="3.90.930.50">
    <property type="match status" value="1"/>
</dbReference>
<evidence type="ECO:0000259" key="1">
    <source>
        <dbReference type="Pfam" id="PF09836"/>
    </source>
</evidence>
<dbReference type="InterPro" id="IPR018640">
    <property type="entry name" value="DUF2063"/>
</dbReference>
<dbReference type="InterPro" id="IPR054098">
    <property type="entry name" value="NGO1945-like_C"/>
</dbReference>
<dbReference type="Pfam" id="PF22106">
    <property type="entry name" value="NGO1945_C"/>
    <property type="match status" value="1"/>
</dbReference>
<dbReference type="EMBL" id="UOFE01000006">
    <property type="protein sequence ID" value="VAW50729.1"/>
    <property type="molecule type" value="Genomic_DNA"/>
</dbReference>
<protein>
    <submittedName>
        <fullName evidence="3">Uncharacterized protein</fullName>
    </submittedName>
</protein>
<dbReference type="Pfam" id="PF09836">
    <property type="entry name" value="DUF2063"/>
    <property type="match status" value="1"/>
</dbReference>